<proteinExistence type="predicted"/>
<evidence type="ECO:0000313" key="2">
    <source>
        <dbReference type="Proteomes" id="UP000005837"/>
    </source>
</evidence>
<comment type="caution">
    <text evidence="1">The sequence shown here is derived from an EMBL/GenBank/DDBJ whole genome shotgun (WGS) entry which is preliminary data.</text>
</comment>
<protein>
    <submittedName>
        <fullName evidence="1">Uncharacterized protein</fullName>
    </submittedName>
</protein>
<name>C0DT02_EIKCO</name>
<organism evidence="1 2">
    <name type="scientific">Eikenella corrodens ATCC 23834</name>
    <dbReference type="NCBI Taxonomy" id="546274"/>
    <lineage>
        <taxon>Bacteria</taxon>
        <taxon>Pseudomonadati</taxon>
        <taxon>Pseudomonadota</taxon>
        <taxon>Betaproteobacteria</taxon>
        <taxon>Neisseriales</taxon>
        <taxon>Neisseriaceae</taxon>
        <taxon>Eikenella</taxon>
    </lineage>
</organism>
<dbReference type="AlphaFoldDB" id="C0DT02"/>
<gene>
    <name evidence="1" type="ORF">EIKCOROL_00476</name>
</gene>
<evidence type="ECO:0000313" key="1">
    <source>
        <dbReference type="EMBL" id="EEG24707.1"/>
    </source>
</evidence>
<accession>C0DT02</accession>
<reference evidence="1 2" key="1">
    <citation type="submission" date="2009-01" db="EMBL/GenBank/DDBJ databases">
        <authorList>
            <person name="Fulton L."/>
            <person name="Clifton S."/>
            <person name="Chinwalla A.T."/>
            <person name="Mitreva M."/>
            <person name="Sodergren E."/>
            <person name="Weinstock G."/>
            <person name="Clifton S."/>
            <person name="Dooling D.J."/>
            <person name="Fulton B."/>
            <person name="Minx P."/>
            <person name="Pepin K.H."/>
            <person name="Johnson M."/>
            <person name="Bhonagiri V."/>
            <person name="Nash W.E."/>
            <person name="Mardis E.R."/>
            <person name="Wilson R.K."/>
        </authorList>
    </citation>
    <scope>NUCLEOTIDE SEQUENCE [LARGE SCALE GENOMIC DNA]</scope>
    <source>
        <strain evidence="1 2">ATCC 23834</strain>
    </source>
</reference>
<dbReference type="EMBL" id="ACEA01000012">
    <property type="protein sequence ID" value="EEG24707.1"/>
    <property type="molecule type" value="Genomic_DNA"/>
</dbReference>
<dbReference type="Proteomes" id="UP000005837">
    <property type="component" value="Unassembled WGS sequence"/>
</dbReference>
<dbReference type="HOGENOM" id="CLU_3135138_0_0_4"/>
<sequence length="49" mass="5996">MELRFCFQVAFGKRLLEKLKALFLLVQVSYFRRLIDNFSTMIYDVTKFR</sequence>